<dbReference type="RefSeq" id="WP_148691042.1">
    <property type="nucleotide sequence ID" value="NZ_CP020477.1"/>
</dbReference>
<dbReference type="PIRSF" id="PIRSF022145">
    <property type="entry name" value="Sulfocyanin"/>
    <property type="match status" value="1"/>
</dbReference>
<sequence length="220" mass="22661">MAQTNTTIVVAVVIAIILVAVAGYYIATRHPVTTTLPTTTTLSTTTISVVTTTTTSTTTTTTSTTTTTTSKLPSGAVALPYDASNHTVFLNIVSLSTGNPFNFNGTSGGQLHIYIPAGWTVIVTYTNQESIPHNFNIVQNSTTTPNNANIGADGKIIFSVGTTSSTYETNGISSGASASGSTSLPAGIYWFACGIAGHAESGMWGVIISSTSITTPYETS</sequence>
<evidence type="ECO:0000313" key="6">
    <source>
        <dbReference type="Proteomes" id="UP000193404"/>
    </source>
</evidence>
<proteinExistence type="predicted"/>
<dbReference type="NCBIfam" id="TIGR03094">
    <property type="entry name" value="sulfo_cyanin"/>
    <property type="match status" value="1"/>
</dbReference>
<organism evidence="5 6">
    <name type="scientific">Acidianus manzaensis</name>
    <dbReference type="NCBI Taxonomy" id="282676"/>
    <lineage>
        <taxon>Archaea</taxon>
        <taxon>Thermoproteota</taxon>
        <taxon>Thermoprotei</taxon>
        <taxon>Sulfolobales</taxon>
        <taxon>Sulfolobaceae</taxon>
        <taxon>Acidianus</taxon>
    </lineage>
</organism>
<dbReference type="SUPFAM" id="SSF49503">
    <property type="entry name" value="Cupredoxins"/>
    <property type="match status" value="1"/>
</dbReference>
<keyword evidence="1" id="KW-0479">Metal-binding</keyword>
<feature type="domain" description="Sulfocyanin-like C-terminal" evidence="4">
    <location>
        <begin position="74"/>
        <end position="219"/>
    </location>
</feature>
<dbReference type="Proteomes" id="UP000193404">
    <property type="component" value="Chromosome"/>
</dbReference>
<keyword evidence="3" id="KW-0472">Membrane</keyword>
<protein>
    <recommendedName>
        <fullName evidence="2">Sulfocyanin</fullName>
    </recommendedName>
</protein>
<feature type="transmembrane region" description="Helical" evidence="3">
    <location>
        <begin position="7"/>
        <end position="27"/>
    </location>
</feature>
<dbReference type="Pfam" id="PF06525">
    <property type="entry name" value="SoxE"/>
    <property type="match status" value="1"/>
</dbReference>
<dbReference type="AlphaFoldDB" id="A0A1W6JYI4"/>
<evidence type="ECO:0000256" key="2">
    <source>
        <dbReference type="NCBIfam" id="TIGR03094"/>
    </source>
</evidence>
<reference evidence="5 6" key="1">
    <citation type="submission" date="2017-03" db="EMBL/GenBank/DDBJ databases">
        <title>Sulfur activation and transportation mechanism of thermophilic Archaea Acidianus manzaensis YN-25.</title>
        <authorList>
            <person name="Ma Y."/>
            <person name="Yang Y."/>
            <person name="Xia J."/>
        </authorList>
    </citation>
    <scope>NUCLEOTIDE SEQUENCE [LARGE SCALE GENOMIC DNA]</scope>
    <source>
        <strain evidence="5 6">YN-25</strain>
    </source>
</reference>
<dbReference type="Gene3D" id="2.60.40.420">
    <property type="entry name" value="Cupredoxins - blue copper proteins"/>
    <property type="match status" value="1"/>
</dbReference>
<dbReference type="GeneID" id="41590060"/>
<dbReference type="EMBL" id="CP020477">
    <property type="protein sequence ID" value="ARM75280.1"/>
    <property type="molecule type" value="Genomic_DNA"/>
</dbReference>
<keyword evidence="3" id="KW-0812">Transmembrane</keyword>
<dbReference type="InterPro" id="IPR033138">
    <property type="entry name" value="Cu_oxidase_CS"/>
</dbReference>
<evidence type="ECO:0000259" key="4">
    <source>
        <dbReference type="Pfam" id="PF06525"/>
    </source>
</evidence>
<evidence type="ECO:0000313" key="5">
    <source>
        <dbReference type="EMBL" id="ARM75280.1"/>
    </source>
</evidence>
<dbReference type="InterPro" id="IPR008972">
    <property type="entry name" value="Cupredoxin"/>
</dbReference>
<dbReference type="InterPro" id="IPR049544">
    <property type="entry name" value="SoxE-like_C"/>
</dbReference>
<keyword evidence="6" id="KW-1185">Reference proteome</keyword>
<dbReference type="GO" id="GO:0005507">
    <property type="term" value="F:copper ion binding"/>
    <property type="evidence" value="ECO:0007669"/>
    <property type="project" value="UniProtKB-UniRule"/>
</dbReference>
<dbReference type="PROSITE" id="PS00079">
    <property type="entry name" value="MULTICOPPER_OXIDASE1"/>
    <property type="match status" value="1"/>
</dbReference>
<evidence type="ECO:0000256" key="3">
    <source>
        <dbReference type="SAM" id="Phobius"/>
    </source>
</evidence>
<keyword evidence="3" id="KW-1133">Transmembrane helix</keyword>
<gene>
    <name evidence="5" type="ORF">B6F84_04030</name>
</gene>
<dbReference type="OrthoDB" id="56344at2157"/>
<name>A0A1W6JYI4_9CREN</name>
<dbReference type="KEGG" id="aman:B6F84_04030"/>
<accession>A0A1W6JYI4</accession>
<dbReference type="InterPro" id="IPR010532">
    <property type="entry name" value="SoxE"/>
</dbReference>
<evidence type="ECO:0000256" key="1">
    <source>
        <dbReference type="ARBA" id="ARBA00022723"/>
    </source>
</evidence>